<dbReference type="AlphaFoldDB" id="A0A0D6Z910"/>
<gene>
    <name evidence="8" type="ORF">UB32_11780</name>
</gene>
<protein>
    <recommendedName>
        <fullName evidence="7">DUF2179 domain-containing protein</fullName>
    </recommendedName>
</protein>
<dbReference type="PANTHER" id="PTHR33545">
    <property type="entry name" value="UPF0750 MEMBRANE PROTEIN YITT-RELATED"/>
    <property type="match status" value="1"/>
</dbReference>
<dbReference type="InterPro" id="IPR015867">
    <property type="entry name" value="N-reg_PII/ATP_PRibTrfase_C"/>
</dbReference>
<dbReference type="CDD" id="cd16380">
    <property type="entry name" value="YitT_C"/>
    <property type="match status" value="1"/>
</dbReference>
<reference evidence="8 9" key="1">
    <citation type="submission" date="2015-01" db="EMBL/GenBank/DDBJ databases">
        <title>Draft genome sequences of the supercritical CO2 tolerant bacteria Bacillus subterraneus MITOT1 and Bacillus cereus MIT0214.</title>
        <authorList>
            <person name="Peet K.C."/>
            <person name="Thompson J.R."/>
        </authorList>
    </citation>
    <scope>NUCLEOTIDE SEQUENCE [LARGE SCALE GENOMIC DNA]</scope>
    <source>
        <strain evidence="8 9">MITOT1</strain>
    </source>
</reference>
<dbReference type="EMBL" id="JXIQ01000093">
    <property type="protein sequence ID" value="KIY21825.1"/>
    <property type="molecule type" value="Genomic_DNA"/>
</dbReference>
<feature type="transmembrane region" description="Helical" evidence="6">
    <location>
        <begin position="33"/>
        <end position="57"/>
    </location>
</feature>
<feature type="transmembrane region" description="Helical" evidence="6">
    <location>
        <begin position="97"/>
        <end position="116"/>
    </location>
</feature>
<dbReference type="PANTHER" id="PTHR33545:SF5">
    <property type="entry name" value="UPF0750 MEMBRANE PROTEIN YITT"/>
    <property type="match status" value="1"/>
</dbReference>
<keyword evidence="3 6" id="KW-0812">Transmembrane</keyword>
<feature type="domain" description="DUF2179" evidence="7">
    <location>
        <begin position="209"/>
        <end position="263"/>
    </location>
</feature>
<feature type="transmembrane region" description="Helical" evidence="6">
    <location>
        <begin position="69"/>
        <end position="91"/>
    </location>
</feature>
<sequence length="270" mass="29704">MKTAGIIFGSIIVSFAFNLFLIPHGIMSSGISGLSIIFSMLTSINAGIYNFLLNFPLLIIGYLKLGRKFSFYTILSVLTISVTLYIIPVFQLAEDPILSSIFGGAIVGLGIGIIFRSSGSSGGFDIIGMLLARRKDFPMGTLLFAMNSIVILLSGFLFSWDAALNTLVSIFVLGKVIDKVHTHHVKLTLMIITRKGEEVKQHLLKNVYRGVTVIHSVGGYSNENSNVIITVISRYELTEVKSLIEEIDPEAFVNITETLEVMGLFHRKQH</sequence>
<organism evidence="8 9">
    <name type="scientific">Mesobacillus subterraneus</name>
    <dbReference type="NCBI Taxonomy" id="285983"/>
    <lineage>
        <taxon>Bacteria</taxon>
        <taxon>Bacillati</taxon>
        <taxon>Bacillota</taxon>
        <taxon>Bacilli</taxon>
        <taxon>Bacillales</taxon>
        <taxon>Bacillaceae</taxon>
        <taxon>Mesobacillus</taxon>
    </lineage>
</organism>
<feature type="transmembrane region" description="Helical" evidence="6">
    <location>
        <begin position="7"/>
        <end position="27"/>
    </location>
</feature>
<comment type="caution">
    <text evidence="8">The sequence shown here is derived from an EMBL/GenBank/DDBJ whole genome shotgun (WGS) entry which is preliminary data.</text>
</comment>
<dbReference type="GO" id="GO:0005886">
    <property type="term" value="C:plasma membrane"/>
    <property type="evidence" value="ECO:0007669"/>
    <property type="project" value="UniProtKB-SubCell"/>
</dbReference>
<proteinExistence type="predicted"/>
<evidence type="ECO:0000256" key="6">
    <source>
        <dbReference type="SAM" id="Phobius"/>
    </source>
</evidence>
<evidence type="ECO:0000256" key="2">
    <source>
        <dbReference type="ARBA" id="ARBA00022475"/>
    </source>
</evidence>
<keyword evidence="2" id="KW-1003">Cell membrane</keyword>
<keyword evidence="5 6" id="KW-0472">Membrane</keyword>
<dbReference type="RefSeq" id="WP_044394035.1">
    <property type="nucleotide sequence ID" value="NZ_JXIQ01000093.1"/>
</dbReference>
<feature type="transmembrane region" description="Helical" evidence="6">
    <location>
        <begin position="137"/>
        <end position="160"/>
    </location>
</feature>
<dbReference type="Proteomes" id="UP000032512">
    <property type="component" value="Unassembled WGS sequence"/>
</dbReference>
<dbReference type="InterPro" id="IPR051461">
    <property type="entry name" value="UPF0750_membrane"/>
</dbReference>
<evidence type="ECO:0000256" key="1">
    <source>
        <dbReference type="ARBA" id="ARBA00004651"/>
    </source>
</evidence>
<evidence type="ECO:0000256" key="3">
    <source>
        <dbReference type="ARBA" id="ARBA00022692"/>
    </source>
</evidence>
<name>A0A0D6Z910_9BACI</name>
<keyword evidence="4 6" id="KW-1133">Transmembrane helix</keyword>
<dbReference type="InterPro" id="IPR019264">
    <property type="entry name" value="DUF2179"/>
</dbReference>
<dbReference type="Pfam" id="PF10035">
    <property type="entry name" value="DUF2179"/>
    <property type="match status" value="1"/>
</dbReference>
<evidence type="ECO:0000256" key="4">
    <source>
        <dbReference type="ARBA" id="ARBA00022989"/>
    </source>
</evidence>
<evidence type="ECO:0000259" key="7">
    <source>
        <dbReference type="Pfam" id="PF10035"/>
    </source>
</evidence>
<keyword evidence="9" id="KW-1185">Reference proteome</keyword>
<evidence type="ECO:0000313" key="8">
    <source>
        <dbReference type="EMBL" id="KIY21825.1"/>
    </source>
</evidence>
<accession>A0A0D6Z910</accession>
<dbReference type="InterPro" id="IPR003740">
    <property type="entry name" value="YitT"/>
</dbReference>
<dbReference type="PATRIC" id="fig|285983.3.peg.1023"/>
<dbReference type="Gene3D" id="3.30.70.120">
    <property type="match status" value="1"/>
</dbReference>
<dbReference type="PIRSF" id="PIRSF006483">
    <property type="entry name" value="Membrane_protein_YitT"/>
    <property type="match status" value="1"/>
</dbReference>
<evidence type="ECO:0000313" key="9">
    <source>
        <dbReference type="Proteomes" id="UP000032512"/>
    </source>
</evidence>
<evidence type="ECO:0000256" key="5">
    <source>
        <dbReference type="ARBA" id="ARBA00023136"/>
    </source>
</evidence>
<dbReference type="Pfam" id="PF02588">
    <property type="entry name" value="YitT_membrane"/>
    <property type="match status" value="1"/>
</dbReference>
<comment type="subcellular location">
    <subcellularLocation>
        <location evidence="1">Cell membrane</location>
        <topology evidence="1">Multi-pass membrane protein</topology>
    </subcellularLocation>
</comment>